<dbReference type="GO" id="GO:0043176">
    <property type="term" value="F:amine binding"/>
    <property type="evidence" value="ECO:0007669"/>
    <property type="project" value="InterPro"/>
</dbReference>
<accession>A0A224YM13</accession>
<dbReference type="InterPro" id="IPR002970">
    <property type="entry name" value="Tick_his-bd"/>
</dbReference>
<evidence type="ECO:0000313" key="2">
    <source>
        <dbReference type="EMBL" id="MAA15283.1"/>
    </source>
</evidence>
<evidence type="ECO:0000256" key="1">
    <source>
        <dbReference type="SAM" id="SignalP"/>
    </source>
</evidence>
<dbReference type="Pfam" id="PF02098">
    <property type="entry name" value="His_binding"/>
    <property type="match status" value="1"/>
</dbReference>
<dbReference type="Gene3D" id="2.40.128.20">
    <property type="match status" value="1"/>
</dbReference>
<dbReference type="SUPFAM" id="SSF50814">
    <property type="entry name" value="Lipocalins"/>
    <property type="match status" value="1"/>
</dbReference>
<keyword evidence="1" id="KW-0732">Signal</keyword>
<reference evidence="2" key="1">
    <citation type="journal article" date="2017" name="Parasit. Vectors">
        <title>Sialotranscriptomics of Rhipicephalus zambeziensis reveals intricate expression profiles of secretory proteins and suggests tight temporal transcriptional regulation during blood-feeding.</title>
        <authorList>
            <person name="de Castro M.H."/>
            <person name="de Klerk D."/>
            <person name="Pienaar R."/>
            <person name="Rees D.J.G."/>
            <person name="Mans B.J."/>
        </authorList>
    </citation>
    <scope>NUCLEOTIDE SEQUENCE</scope>
    <source>
        <tissue evidence="2">Salivary glands</tissue>
    </source>
</reference>
<dbReference type="PRINTS" id="PR01220">
    <property type="entry name" value="HISBINDING"/>
</dbReference>
<feature type="signal peptide" evidence="1">
    <location>
        <begin position="1"/>
        <end position="15"/>
    </location>
</feature>
<dbReference type="GO" id="GO:0030682">
    <property type="term" value="P:symbiont-mediated perturbation of host defenses"/>
    <property type="evidence" value="ECO:0007669"/>
    <property type="project" value="InterPro"/>
</dbReference>
<dbReference type="InterPro" id="IPR012674">
    <property type="entry name" value="Calycin"/>
</dbReference>
<name>A0A224YM13_9ACAR</name>
<dbReference type="EMBL" id="GFPF01004137">
    <property type="protein sequence ID" value="MAA15283.1"/>
    <property type="molecule type" value="Transcribed_RNA"/>
</dbReference>
<dbReference type="AlphaFoldDB" id="A0A224YM13"/>
<organism evidence="2">
    <name type="scientific">Rhipicephalus zambeziensis</name>
    <dbReference type="NCBI Taxonomy" id="60191"/>
    <lineage>
        <taxon>Eukaryota</taxon>
        <taxon>Metazoa</taxon>
        <taxon>Ecdysozoa</taxon>
        <taxon>Arthropoda</taxon>
        <taxon>Chelicerata</taxon>
        <taxon>Arachnida</taxon>
        <taxon>Acari</taxon>
        <taxon>Parasitiformes</taxon>
        <taxon>Ixodida</taxon>
        <taxon>Ixodoidea</taxon>
        <taxon>Ixodidae</taxon>
        <taxon>Rhipicephalinae</taxon>
        <taxon>Rhipicephalus</taxon>
        <taxon>Rhipicephalus</taxon>
    </lineage>
</organism>
<sequence>MKVLVLFSLLGVALSENESERRNPNWADEGIFGPHQIAEKSFNASTNKTFHLVKVTTDNSPWSNETTCVKVTATETAGDAIKITVNFKKSDIQETSSSTVTLSNEYGYNKMKNGFKNKRRKNTNTTYGLMFSNYESCSIYYGKQGGAAPAEGEGSYELWVVDGQQQKVPPCCDFMYKYLTLGMKTRDVYSNTCEDKAREEDQQQ</sequence>
<feature type="chain" id="PRO_5012804657" evidence="1">
    <location>
        <begin position="16"/>
        <end position="204"/>
    </location>
</feature>
<protein>
    <submittedName>
        <fullName evidence="2">Lipocalin</fullName>
    </submittedName>
</protein>
<proteinExistence type="predicted"/>